<accession>A0ABR9CJ92</accession>
<reference evidence="1 2" key="2">
    <citation type="journal article" date="2021" name="Int. J. Syst. Evol. Microbiol.">
        <title>Roseibium litorale sp. nov., isolated from a tidal flat sediment and proposal for the reclassification of Labrenzia polysiphoniae as Roseibium polysiphoniae comb. nov.</title>
        <authorList>
            <person name="Liu Y."/>
            <person name="Pei T."/>
            <person name="Du J."/>
            <person name="Chao M."/>
            <person name="Deng M.R."/>
            <person name="Zhu H."/>
        </authorList>
    </citation>
    <scope>NUCLEOTIDE SEQUENCE [LARGE SCALE GENOMIC DNA]</scope>
    <source>
        <strain evidence="1 2">4C16A</strain>
    </source>
</reference>
<dbReference type="RefSeq" id="WP_192147045.1">
    <property type="nucleotide sequence ID" value="NZ_JACYXI010000002.1"/>
</dbReference>
<comment type="caution">
    <text evidence="1">The sequence shown here is derived from an EMBL/GenBank/DDBJ whole genome shotgun (WGS) entry which is preliminary data.</text>
</comment>
<evidence type="ECO:0000313" key="2">
    <source>
        <dbReference type="Proteomes" id="UP000632063"/>
    </source>
</evidence>
<keyword evidence="2" id="KW-1185">Reference proteome</keyword>
<reference evidence="2" key="1">
    <citation type="submission" date="2020-09" db="EMBL/GenBank/DDBJ databases">
        <title>The genome sequence of strain Labrenzia suaedae 4C16A.</title>
        <authorList>
            <person name="Liu Y."/>
        </authorList>
    </citation>
    <scope>NUCLEOTIDE SEQUENCE [LARGE SCALE GENOMIC DNA]</scope>
    <source>
        <strain evidence="2">4C16A</strain>
    </source>
</reference>
<protein>
    <submittedName>
        <fullName evidence="1">DUF1320 family protein</fullName>
    </submittedName>
</protein>
<name>A0ABR9CJ92_9HYPH</name>
<dbReference type="InterPro" id="IPR009752">
    <property type="entry name" value="Phage_Mu_GpJ"/>
</dbReference>
<dbReference type="Pfam" id="PF07030">
    <property type="entry name" value="Phage_Mu_Gp36"/>
    <property type="match status" value="1"/>
</dbReference>
<proteinExistence type="predicted"/>
<organism evidence="1 2">
    <name type="scientific">Roseibium litorale</name>
    <dbReference type="NCBI Taxonomy" id="2803841"/>
    <lineage>
        <taxon>Bacteria</taxon>
        <taxon>Pseudomonadati</taxon>
        <taxon>Pseudomonadota</taxon>
        <taxon>Alphaproteobacteria</taxon>
        <taxon>Hyphomicrobiales</taxon>
        <taxon>Stappiaceae</taxon>
        <taxon>Roseibium</taxon>
    </lineage>
</organism>
<gene>
    <name evidence="1" type="ORF">IG616_05055</name>
</gene>
<sequence length="143" mass="15326">MAYGSVDDWLTLEKSQAHIGDLDGDGVADASEIANALEAASNEMDGWLAGRYRVPVTDPAAQPVLKVHALNIATYHLARTSSVVTEEIKDRYDASIAYLKAISKGDAQLPQTPVSDDTMTPTVGDVQMVASGRVFARDEFGGW</sequence>
<dbReference type="Proteomes" id="UP000632063">
    <property type="component" value="Unassembled WGS sequence"/>
</dbReference>
<evidence type="ECO:0000313" key="1">
    <source>
        <dbReference type="EMBL" id="MBD8890903.1"/>
    </source>
</evidence>
<dbReference type="EMBL" id="JACYXI010000002">
    <property type="protein sequence ID" value="MBD8890903.1"/>
    <property type="molecule type" value="Genomic_DNA"/>
</dbReference>